<organism evidence="5 6">
    <name type="scientific">Brassica napus</name>
    <name type="common">Rape</name>
    <dbReference type="NCBI Taxonomy" id="3708"/>
    <lineage>
        <taxon>Eukaryota</taxon>
        <taxon>Viridiplantae</taxon>
        <taxon>Streptophyta</taxon>
        <taxon>Embryophyta</taxon>
        <taxon>Tracheophyta</taxon>
        <taxon>Spermatophyta</taxon>
        <taxon>Magnoliopsida</taxon>
        <taxon>eudicotyledons</taxon>
        <taxon>Gunneridae</taxon>
        <taxon>Pentapetalae</taxon>
        <taxon>rosids</taxon>
        <taxon>malvids</taxon>
        <taxon>Brassicales</taxon>
        <taxon>Brassicaceae</taxon>
        <taxon>Brassiceae</taxon>
        <taxon>Brassica</taxon>
    </lineage>
</organism>
<dbReference type="InterPro" id="IPR033010">
    <property type="entry name" value="Cdc20/Fizzy"/>
</dbReference>
<keyword evidence="4" id="KW-0812">Transmembrane</keyword>
<dbReference type="PROSITE" id="PS50294">
    <property type="entry name" value="WD_REPEATS_REGION"/>
    <property type="match status" value="1"/>
</dbReference>
<feature type="transmembrane region" description="Helical" evidence="4">
    <location>
        <begin position="111"/>
        <end position="133"/>
    </location>
</feature>
<evidence type="ECO:0000256" key="1">
    <source>
        <dbReference type="ARBA" id="ARBA00022574"/>
    </source>
</evidence>
<evidence type="ECO:0000313" key="6">
    <source>
        <dbReference type="Proteomes" id="UP000824890"/>
    </source>
</evidence>
<dbReference type="InterPro" id="IPR042236">
    <property type="entry name" value="PI3K_accessory_sf"/>
</dbReference>
<dbReference type="Gene3D" id="1.25.40.70">
    <property type="entry name" value="Phosphatidylinositol 3-kinase, accessory domain (PIK)"/>
    <property type="match status" value="1"/>
</dbReference>
<dbReference type="InterPro" id="IPR019775">
    <property type="entry name" value="WD40_repeat_CS"/>
</dbReference>
<dbReference type="PANTHER" id="PTHR19918">
    <property type="entry name" value="CELL DIVISION CYCLE 20 CDC20 FIZZY -RELATED"/>
    <property type="match status" value="1"/>
</dbReference>
<keyword evidence="4" id="KW-1133">Transmembrane helix</keyword>
<dbReference type="PROSITE" id="PS00678">
    <property type="entry name" value="WD_REPEATS_1"/>
    <property type="match status" value="1"/>
</dbReference>
<sequence>MRRSRTATARILEQETLDGILPVDKSTESEDKRPELYVECALYIDGVPFGLPMRTRSFNPSEHKQLKLAKSLDRGIIDRDLKPSNNERKSIQRVLKYPPTRTLSGDERQSFFALWSGVMFRAPLGMLGLMVLLEPVTKNLSIRQEEQAKKNWRKIKHVRCSHNQIIYCKYFTISKIATLTCHTYRVMYVAVSPDGQTIVTGAGDETVRFWNVFPSMKTQNEALRSGENSMPH</sequence>
<gene>
    <name evidence="5" type="ORF">HID58_013393</name>
</gene>
<dbReference type="SMART" id="SM00320">
    <property type="entry name" value="WD40"/>
    <property type="match status" value="1"/>
</dbReference>
<dbReference type="InterPro" id="IPR015943">
    <property type="entry name" value="WD40/YVTN_repeat-like_dom_sf"/>
</dbReference>
<dbReference type="EMBL" id="JAGKQM010000003">
    <property type="protein sequence ID" value="KAH0936276.1"/>
    <property type="molecule type" value="Genomic_DNA"/>
</dbReference>
<evidence type="ECO:0000313" key="5">
    <source>
        <dbReference type="EMBL" id="KAH0936276.1"/>
    </source>
</evidence>
<dbReference type="InterPro" id="IPR001680">
    <property type="entry name" value="WD40_rpt"/>
</dbReference>
<name>A0ABQ8E6K7_BRANA</name>
<evidence type="ECO:0000256" key="4">
    <source>
        <dbReference type="SAM" id="Phobius"/>
    </source>
</evidence>
<evidence type="ECO:0000256" key="2">
    <source>
        <dbReference type="ARBA" id="ARBA00022737"/>
    </source>
</evidence>
<accession>A0ABQ8E6K7</accession>
<dbReference type="Proteomes" id="UP000824890">
    <property type="component" value="Unassembled WGS sequence"/>
</dbReference>
<keyword evidence="2" id="KW-0677">Repeat</keyword>
<dbReference type="PANTHER" id="PTHR19918:SF61">
    <property type="entry name" value="PROTEIN FIZZY-RELATED 2"/>
    <property type="match status" value="1"/>
</dbReference>
<keyword evidence="4" id="KW-0472">Membrane</keyword>
<proteinExistence type="predicted"/>
<protein>
    <submittedName>
        <fullName evidence="5">Uncharacterized protein</fullName>
    </submittedName>
</protein>
<feature type="repeat" description="WD" evidence="3">
    <location>
        <begin position="179"/>
        <end position="212"/>
    </location>
</feature>
<keyword evidence="1 3" id="KW-0853">WD repeat</keyword>
<dbReference type="PROSITE" id="PS50082">
    <property type="entry name" value="WD_REPEATS_2"/>
    <property type="match status" value="1"/>
</dbReference>
<dbReference type="Pfam" id="PF00400">
    <property type="entry name" value="WD40"/>
    <property type="match status" value="1"/>
</dbReference>
<dbReference type="Gene3D" id="2.130.10.10">
    <property type="entry name" value="YVTN repeat-like/Quinoprotein amine dehydrogenase"/>
    <property type="match status" value="1"/>
</dbReference>
<comment type="caution">
    <text evidence="5">The sequence shown here is derived from an EMBL/GenBank/DDBJ whole genome shotgun (WGS) entry which is preliminary data.</text>
</comment>
<keyword evidence="6" id="KW-1185">Reference proteome</keyword>
<evidence type="ECO:0000256" key="3">
    <source>
        <dbReference type="PROSITE-ProRule" id="PRU00221"/>
    </source>
</evidence>
<dbReference type="SUPFAM" id="SSF50978">
    <property type="entry name" value="WD40 repeat-like"/>
    <property type="match status" value="1"/>
</dbReference>
<dbReference type="InterPro" id="IPR036322">
    <property type="entry name" value="WD40_repeat_dom_sf"/>
</dbReference>
<reference evidence="5 6" key="1">
    <citation type="submission" date="2021-05" db="EMBL/GenBank/DDBJ databases">
        <title>Genome Assembly of Synthetic Allotetraploid Brassica napus Reveals Homoeologous Exchanges between Subgenomes.</title>
        <authorList>
            <person name="Davis J.T."/>
        </authorList>
    </citation>
    <scope>NUCLEOTIDE SEQUENCE [LARGE SCALE GENOMIC DNA]</scope>
    <source>
        <strain evidence="6">cv. Da-Ae</strain>
        <tissue evidence="5">Seedling</tissue>
    </source>
</reference>